<dbReference type="GO" id="GO:0032259">
    <property type="term" value="P:methylation"/>
    <property type="evidence" value="ECO:0007669"/>
    <property type="project" value="UniProtKB-KW"/>
</dbReference>
<evidence type="ECO:0000256" key="1">
    <source>
        <dbReference type="ARBA" id="ARBA00022603"/>
    </source>
</evidence>
<dbReference type="PANTHER" id="PTHR43861">
    <property type="entry name" value="TRANS-ACONITATE 2-METHYLTRANSFERASE-RELATED"/>
    <property type="match status" value="1"/>
</dbReference>
<reference evidence="4" key="1">
    <citation type="submission" date="2013-04" db="EMBL/GenBank/DDBJ databases">
        <authorList>
            <person name="Harkins D.M."/>
            <person name="Durkin A.S."/>
            <person name="Selengut J.D."/>
            <person name="Sanka R."/>
            <person name="DePew J."/>
            <person name="Purushe J."/>
            <person name="Ahmed A."/>
            <person name="van der Linden H."/>
            <person name="Goris M.G.A."/>
            <person name="Hartskeerl R.A."/>
            <person name="Vinetz J.M."/>
            <person name="Sutton G.G."/>
            <person name="Nelson W.C."/>
            <person name="Fouts D.E."/>
        </authorList>
    </citation>
    <scope>NUCLEOTIDE SEQUENCE [LARGE SCALE GENOMIC DNA]</scope>
    <source>
        <strain evidence="4">BUT 6</strain>
    </source>
</reference>
<keyword evidence="5" id="KW-1185">Reference proteome</keyword>
<evidence type="ECO:0000313" key="5">
    <source>
        <dbReference type="Proteomes" id="UP000014540"/>
    </source>
</evidence>
<evidence type="ECO:0000313" key="4">
    <source>
        <dbReference type="EMBL" id="EPG73044.1"/>
    </source>
</evidence>
<dbReference type="GO" id="GO:0008168">
    <property type="term" value="F:methyltransferase activity"/>
    <property type="evidence" value="ECO:0007669"/>
    <property type="project" value="UniProtKB-KW"/>
</dbReference>
<evidence type="ECO:0000259" key="3">
    <source>
        <dbReference type="Pfam" id="PF13649"/>
    </source>
</evidence>
<keyword evidence="1 4" id="KW-0489">Methyltransferase</keyword>
<dbReference type="PANTHER" id="PTHR43861:SF1">
    <property type="entry name" value="TRANS-ACONITATE 2-METHYLTRANSFERASE"/>
    <property type="match status" value="1"/>
</dbReference>
<dbReference type="OrthoDB" id="213472at2"/>
<gene>
    <name evidence="4" type="ORF">LEP1GSC058_3908</name>
</gene>
<evidence type="ECO:0000256" key="2">
    <source>
        <dbReference type="ARBA" id="ARBA00022679"/>
    </source>
</evidence>
<feature type="domain" description="Methyltransferase" evidence="3">
    <location>
        <begin position="47"/>
        <end position="139"/>
    </location>
</feature>
<proteinExistence type="predicted"/>
<name>S3UXI3_9LEPT</name>
<comment type="caution">
    <text evidence="4">The sequence shown here is derived from an EMBL/GenBank/DDBJ whole genome shotgun (WGS) entry which is preliminary data.</text>
</comment>
<dbReference type="STRING" id="1193011.LEP1GSC058_3908"/>
<dbReference type="AlphaFoldDB" id="S3UXI3"/>
<organism evidence="4 5">
    <name type="scientific">Leptospira fainei serovar Hurstbridge str. BUT 6</name>
    <dbReference type="NCBI Taxonomy" id="1193011"/>
    <lineage>
        <taxon>Bacteria</taxon>
        <taxon>Pseudomonadati</taxon>
        <taxon>Spirochaetota</taxon>
        <taxon>Spirochaetia</taxon>
        <taxon>Leptospirales</taxon>
        <taxon>Leptospiraceae</taxon>
        <taxon>Leptospira</taxon>
    </lineage>
</organism>
<dbReference type="RefSeq" id="WP_016549535.1">
    <property type="nucleotide sequence ID" value="NZ_AKWZ02000010.1"/>
</dbReference>
<dbReference type="SUPFAM" id="SSF53335">
    <property type="entry name" value="S-adenosyl-L-methionine-dependent methyltransferases"/>
    <property type="match status" value="1"/>
</dbReference>
<dbReference type="CDD" id="cd02440">
    <property type="entry name" value="AdoMet_MTases"/>
    <property type="match status" value="1"/>
</dbReference>
<accession>S3UXI3</accession>
<sequence>MEYVESFEGERAKAYDERIVKMIPFYDGIKELVATFLLEFVTENSKILCAGCGTGADFQKLLEIAPDRYSLTGVDPSPEMISQAKAKYPFLNFECCTVRNLPLDIVYSGATLLFVLHFLSDDGTKLSLLQEIGKRLLPGSIFILFDLCEPEPHNRNLVFQSIESYLRNFKEWTAGELKLYIKRVKQLPRISGPRYEELLQEAGFSKIQLVFQALHVCGWIAFKN</sequence>
<protein>
    <submittedName>
        <fullName evidence="4">Methyltransferase domain protein</fullName>
    </submittedName>
</protein>
<dbReference type="InterPro" id="IPR041698">
    <property type="entry name" value="Methyltransf_25"/>
</dbReference>
<dbReference type="EMBL" id="AKWZ02000010">
    <property type="protein sequence ID" value="EPG73044.1"/>
    <property type="molecule type" value="Genomic_DNA"/>
</dbReference>
<dbReference type="Gene3D" id="3.40.50.150">
    <property type="entry name" value="Vaccinia Virus protein VP39"/>
    <property type="match status" value="1"/>
</dbReference>
<dbReference type="Pfam" id="PF13649">
    <property type="entry name" value="Methyltransf_25"/>
    <property type="match status" value="1"/>
</dbReference>
<dbReference type="InterPro" id="IPR029063">
    <property type="entry name" value="SAM-dependent_MTases_sf"/>
</dbReference>
<keyword evidence="2" id="KW-0808">Transferase</keyword>
<dbReference type="Proteomes" id="UP000014540">
    <property type="component" value="Unassembled WGS sequence"/>
</dbReference>